<evidence type="ECO:0000256" key="2">
    <source>
        <dbReference type="SAM" id="SignalP"/>
    </source>
</evidence>
<dbReference type="Pfam" id="PF19701">
    <property type="entry name" value="DUF6199"/>
    <property type="match status" value="1"/>
</dbReference>
<dbReference type="EMBL" id="BSCH01000046">
    <property type="protein sequence ID" value="GLG92183.1"/>
    <property type="molecule type" value="Genomic_DNA"/>
</dbReference>
<reference evidence="5 7" key="5">
    <citation type="journal article" date="2023" name="Int. J. Syst. Evol. Microbiol.">
        <title>Sellimonas catena sp. nov., isolated from human faeces.</title>
        <authorList>
            <person name="Hisatomi A."/>
            <person name="Ohkuma M."/>
            <person name="Sakamoto M."/>
        </authorList>
    </citation>
    <scope>NUCLEOTIDE SEQUENCE</scope>
    <source>
        <strain evidence="4 7">12EGH17</strain>
        <strain evidence="5">18CBH55</strain>
    </source>
</reference>
<reference evidence="5" key="3">
    <citation type="submission" date="2022-11" db="EMBL/GenBank/DDBJ databases">
        <title>Draft genome sequence of Sellimonas catena strain 18CBH55.</title>
        <authorList>
            <person name="Atsushi H."/>
            <person name="Moriya O."/>
            <person name="Mitsuo S."/>
        </authorList>
    </citation>
    <scope>NUCLEOTIDE SEQUENCE</scope>
    <source>
        <strain evidence="5">18CBH55</strain>
    </source>
</reference>
<keyword evidence="1" id="KW-0812">Transmembrane</keyword>
<evidence type="ECO:0000259" key="3">
    <source>
        <dbReference type="Pfam" id="PF19701"/>
    </source>
</evidence>
<dbReference type="RefSeq" id="WP_281846037.1">
    <property type="nucleotide sequence ID" value="NZ_BSBO01000007.1"/>
</dbReference>
<evidence type="ECO:0000313" key="4">
    <source>
        <dbReference type="EMBL" id="GLG03780.1"/>
    </source>
</evidence>
<protein>
    <recommendedName>
        <fullName evidence="3">DUF6199 domain-containing protein</fullName>
    </recommendedName>
</protein>
<name>A0A9W6FJV9_9FIRM</name>
<keyword evidence="1" id="KW-1133">Transmembrane helix</keyword>
<feature type="signal peptide" evidence="2">
    <location>
        <begin position="1"/>
        <end position="22"/>
    </location>
</feature>
<dbReference type="Proteomes" id="UP001145094">
    <property type="component" value="Unassembled WGS sequence"/>
</dbReference>
<sequence>MANIKRKCVLIVVMLLALVLGACNCNTAKSAPYSEVVEIDGQSLTITLDQNNLSAGTITSENGTYTFEYGVSGNSIVFTVNYPDGYVFSQTEINGGFATPAEYNSIERKNKGYIDLFSLNYSIEGVMDNARGTSNNGSPSILLALALIGVGAWNFFGARSVWYLFRGWWYKNAEPSDLALMLYRLAGVFLIFAGIICAIASF</sequence>
<keyword evidence="2" id="KW-0732">Signal</keyword>
<dbReference type="PROSITE" id="PS51257">
    <property type="entry name" value="PROKAR_LIPOPROTEIN"/>
    <property type="match status" value="1"/>
</dbReference>
<evidence type="ECO:0000256" key="1">
    <source>
        <dbReference type="SAM" id="Phobius"/>
    </source>
</evidence>
<feature type="domain" description="DUF6199" evidence="3">
    <location>
        <begin position="143"/>
        <end position="200"/>
    </location>
</feature>
<proteinExistence type="predicted"/>
<reference evidence="4" key="2">
    <citation type="submission" date="2022-11" db="EMBL/GenBank/DDBJ databases">
        <title>Draft genome sequence of Sellimonas catena strain 12EGH17.</title>
        <authorList>
            <person name="Hisatomi A."/>
            <person name="Ohkuma M."/>
            <person name="Sakamoto M."/>
        </authorList>
    </citation>
    <scope>NUCLEOTIDE SEQUENCE</scope>
    <source>
        <strain evidence="4">12EGH17</strain>
    </source>
</reference>
<dbReference type="InterPro" id="IPR045679">
    <property type="entry name" value="DUF6199"/>
</dbReference>
<keyword evidence="1" id="KW-0472">Membrane</keyword>
<dbReference type="Proteomes" id="UP001145145">
    <property type="component" value="Unassembled WGS sequence"/>
</dbReference>
<reference evidence="4" key="1">
    <citation type="submission" date="2022-11" db="EMBL/GenBank/DDBJ databases">
        <title>Draft genome sequence of Sellimonas catena strain 12EGH17.</title>
        <authorList>
            <person name="Atsushi H."/>
            <person name="Moriya O."/>
            <person name="Mitsuo S."/>
        </authorList>
    </citation>
    <scope>NUCLEOTIDE SEQUENCE</scope>
    <source>
        <strain evidence="4">12EGH17</strain>
    </source>
</reference>
<feature type="chain" id="PRO_5044703598" description="DUF6199 domain-containing protein" evidence="2">
    <location>
        <begin position="23"/>
        <end position="202"/>
    </location>
</feature>
<comment type="caution">
    <text evidence="5">The sequence shown here is derived from an EMBL/GenBank/DDBJ whole genome shotgun (WGS) entry which is preliminary data.</text>
</comment>
<dbReference type="AlphaFoldDB" id="A0A9W6FJV9"/>
<accession>A0A9W6FJV9</accession>
<evidence type="ECO:0000313" key="7">
    <source>
        <dbReference type="Proteomes" id="UP001145145"/>
    </source>
</evidence>
<organism evidence="5 6">
    <name type="scientific">Sellimonas catena</name>
    <dbReference type="NCBI Taxonomy" id="2994035"/>
    <lineage>
        <taxon>Bacteria</taxon>
        <taxon>Bacillati</taxon>
        <taxon>Bacillota</taxon>
        <taxon>Clostridia</taxon>
        <taxon>Lachnospirales</taxon>
        <taxon>Lachnospiraceae</taxon>
        <taxon>Sellimonas</taxon>
    </lineage>
</organism>
<evidence type="ECO:0000313" key="5">
    <source>
        <dbReference type="EMBL" id="GLG92183.1"/>
    </source>
</evidence>
<reference evidence="5" key="4">
    <citation type="submission" date="2022-11" db="EMBL/GenBank/DDBJ databases">
        <title>Draft genome sequence of Sellimonas catena strain 18CBH55.</title>
        <authorList>
            <person name="Hisatomi A."/>
            <person name="Ohkuma M."/>
            <person name="Sakamoto M."/>
        </authorList>
    </citation>
    <scope>NUCLEOTIDE SEQUENCE</scope>
    <source>
        <strain evidence="5">18CBH55</strain>
    </source>
</reference>
<keyword evidence="7" id="KW-1185">Reference proteome</keyword>
<dbReference type="EMBL" id="BSBO01000007">
    <property type="protein sequence ID" value="GLG03780.1"/>
    <property type="molecule type" value="Genomic_DNA"/>
</dbReference>
<feature type="transmembrane region" description="Helical" evidence="1">
    <location>
        <begin position="182"/>
        <end position="201"/>
    </location>
</feature>
<gene>
    <name evidence="4" type="ORF">Selli1_09540</name>
    <name evidence="5" type="ORF">Selli2_36110</name>
</gene>
<evidence type="ECO:0000313" key="6">
    <source>
        <dbReference type="Proteomes" id="UP001145094"/>
    </source>
</evidence>
<feature type="transmembrane region" description="Helical" evidence="1">
    <location>
        <begin position="141"/>
        <end position="162"/>
    </location>
</feature>